<gene>
    <name evidence="1" type="ORF">HT102_06230</name>
</gene>
<sequence>MRGAPGEESYLGLVDMHFLRTHRGHGMPVVMQGIWMLDETVDEATLSQLHRRLAAGPLNRRVIKPLVPGARPYWALGASIAPIHYTRHALPRERVIEWADERTLTRLNPEHGIGWELSIARIADGGTIISLVCSHALTDARGLIGAVEAAVTGTRESVAGLARRRALGSELRDAAVQYWKFLIGSLLAFYTIFVQGNNRDEIVRHLRRNRVEALRRKRAATIAEKGKIPAGWREATTIIDVMASEWDAVAARSSGTPNSLLVCIVSNLMYSSGAKGLHEPVTIGMPFDTSSEEDGTEKPLRSNALTLSTLTWAPRGSRYGELFLLRDRAREAFRRTSTSTIPEAARPAAFPLATLNIVPDRVATKLTSASSITEAVASHVGTLPQSLTHLGKYPVASTAARAAHPRFHPVDALAGPLVIDACLLRNGDHYTLAVNGVDPVRFPTSRGLRSLVIKELEKWGLVPQSWDSNEPGLGIPGGPSALF</sequence>
<keyword evidence="2" id="KW-1185">Reference proteome</keyword>
<proteinExistence type="predicted"/>
<dbReference type="Proteomes" id="UP000642993">
    <property type="component" value="Unassembled WGS sequence"/>
</dbReference>
<dbReference type="AlphaFoldDB" id="A0A927JB66"/>
<protein>
    <submittedName>
        <fullName evidence="1">Uncharacterized protein</fullName>
    </submittedName>
</protein>
<evidence type="ECO:0000313" key="1">
    <source>
        <dbReference type="EMBL" id="MBD8506078.1"/>
    </source>
</evidence>
<dbReference type="EMBL" id="JACYWE010000003">
    <property type="protein sequence ID" value="MBD8506078.1"/>
    <property type="molecule type" value="Genomic_DNA"/>
</dbReference>
<dbReference type="RefSeq" id="WP_192038554.1">
    <property type="nucleotide sequence ID" value="NZ_JACYWE010000003.1"/>
</dbReference>
<dbReference type="SUPFAM" id="SSF52777">
    <property type="entry name" value="CoA-dependent acyltransferases"/>
    <property type="match status" value="1"/>
</dbReference>
<evidence type="ECO:0000313" key="2">
    <source>
        <dbReference type="Proteomes" id="UP000642993"/>
    </source>
</evidence>
<organism evidence="1 2">
    <name type="scientific">Lolliginicoccus lacisalsi</name>
    <dbReference type="NCBI Taxonomy" id="2742202"/>
    <lineage>
        <taxon>Bacteria</taxon>
        <taxon>Bacillati</taxon>
        <taxon>Actinomycetota</taxon>
        <taxon>Actinomycetes</taxon>
        <taxon>Mycobacteriales</taxon>
        <taxon>Hoyosellaceae</taxon>
        <taxon>Lolliginicoccus</taxon>
    </lineage>
</organism>
<name>A0A927JB66_9ACTN</name>
<reference evidence="1" key="1">
    <citation type="submission" date="2020-09" db="EMBL/GenBank/DDBJ databases">
        <title>Hoyosella lacisalsi sp. nov., a halotolerant actinobacterium isolated from soil of Lake Gudzhirganskoe.</title>
        <authorList>
            <person name="Yang Q."/>
            <person name="Guo P.Y."/>
            <person name="Liu S.W."/>
            <person name="Li F.N."/>
            <person name="Sun C.H."/>
        </authorList>
    </citation>
    <scope>NUCLEOTIDE SEQUENCE</scope>
    <source>
        <strain evidence="1">G463</strain>
    </source>
</reference>
<comment type="caution">
    <text evidence="1">The sequence shown here is derived from an EMBL/GenBank/DDBJ whole genome shotgun (WGS) entry which is preliminary data.</text>
</comment>
<accession>A0A927JB66</accession>